<dbReference type="VEuPathDB" id="VectorBase:AALB007107"/>
<evidence type="ECO:0000313" key="1">
    <source>
        <dbReference type="EnsemblMetazoa" id="AALB007107-PA"/>
    </source>
</evidence>
<protein>
    <submittedName>
        <fullName evidence="1">Uncharacterized protein</fullName>
    </submittedName>
</protein>
<dbReference type="KEGG" id="aali:118465703"/>
<evidence type="ECO:0000313" key="2">
    <source>
        <dbReference type="Proteomes" id="UP000069272"/>
    </source>
</evidence>
<reference evidence="1" key="2">
    <citation type="submission" date="2022-08" db="UniProtKB">
        <authorList>
            <consortium name="EnsemblMetazoa"/>
        </authorList>
    </citation>
    <scope>IDENTIFICATION</scope>
    <source>
        <strain evidence="1">STECLA/ALBI9_A</strain>
    </source>
</reference>
<dbReference type="VEuPathDB" id="VectorBase:AALB20_036719"/>
<keyword evidence="2" id="KW-1185">Reference proteome</keyword>
<sequence length="166" mass="18814">MYAKANDLLKMSRSMAASKSNLRVIAILHQHAIAHSCVLATITNSNERSSSHRRQSTLDVSQGGRARWRPLQQWPRFVPLQRIPERTNKLNGFIFTQSQLDNLAWKLHQLREKGEQLKLPAKQTGLVDFVSLLNKTIPSLIGIRNATSMKSFRSQSQTNRSAVINL</sequence>
<name>A0A182FKQ0_ANOAL</name>
<dbReference type="EnsemblMetazoa" id="AALB007107-RA">
    <property type="protein sequence ID" value="AALB007107-PA"/>
    <property type="gene ID" value="AALB007107"/>
</dbReference>
<dbReference type="RefSeq" id="XP_035790024.1">
    <property type="nucleotide sequence ID" value="XM_035934131.1"/>
</dbReference>
<accession>A0A182FKQ0</accession>
<dbReference type="Proteomes" id="UP000069272">
    <property type="component" value="Chromosome 3R"/>
</dbReference>
<reference evidence="1 2" key="1">
    <citation type="journal article" date="2017" name="G3 (Bethesda)">
        <title>The Physical Genome Mapping of Anopheles albimanus Corrected Scaffold Misassemblies and Identified Interarm Rearrangements in Genus Anopheles.</title>
        <authorList>
            <person name="Artemov G.N."/>
            <person name="Peery A.N."/>
            <person name="Jiang X."/>
            <person name="Tu Z."/>
            <person name="Stegniy V.N."/>
            <person name="Sharakhova M.V."/>
            <person name="Sharakhov I.V."/>
        </authorList>
    </citation>
    <scope>NUCLEOTIDE SEQUENCE [LARGE SCALE GENOMIC DNA]</scope>
    <source>
        <strain evidence="1 2">ALBI9_A</strain>
    </source>
</reference>
<dbReference type="GeneID" id="118465703"/>
<organism evidence="1 2">
    <name type="scientific">Anopheles albimanus</name>
    <name type="common">New world malaria mosquito</name>
    <dbReference type="NCBI Taxonomy" id="7167"/>
    <lineage>
        <taxon>Eukaryota</taxon>
        <taxon>Metazoa</taxon>
        <taxon>Ecdysozoa</taxon>
        <taxon>Arthropoda</taxon>
        <taxon>Hexapoda</taxon>
        <taxon>Insecta</taxon>
        <taxon>Pterygota</taxon>
        <taxon>Neoptera</taxon>
        <taxon>Endopterygota</taxon>
        <taxon>Diptera</taxon>
        <taxon>Nematocera</taxon>
        <taxon>Culicoidea</taxon>
        <taxon>Culicidae</taxon>
        <taxon>Anophelinae</taxon>
        <taxon>Anopheles</taxon>
    </lineage>
</organism>
<proteinExistence type="predicted"/>
<dbReference type="AlphaFoldDB" id="A0A182FKQ0"/>